<keyword evidence="3" id="KW-1185">Reference proteome</keyword>
<name>A0A165CGR5_9BASI</name>
<dbReference type="AlphaFoldDB" id="A0A165CGR5"/>
<feature type="region of interest" description="Disordered" evidence="1">
    <location>
        <begin position="475"/>
        <end position="506"/>
    </location>
</feature>
<evidence type="ECO:0000256" key="1">
    <source>
        <dbReference type="SAM" id="MobiDB-lite"/>
    </source>
</evidence>
<evidence type="ECO:0000313" key="3">
    <source>
        <dbReference type="Proteomes" id="UP000076842"/>
    </source>
</evidence>
<proteinExistence type="predicted"/>
<dbReference type="STRING" id="1353952.A0A165CGR5"/>
<dbReference type="EMBL" id="KV424146">
    <property type="protein sequence ID" value="KZT50760.1"/>
    <property type="molecule type" value="Genomic_DNA"/>
</dbReference>
<protein>
    <submittedName>
        <fullName evidence="2">Uncharacterized protein</fullName>
    </submittedName>
</protein>
<evidence type="ECO:0000313" key="2">
    <source>
        <dbReference type="EMBL" id="KZT50760.1"/>
    </source>
</evidence>
<organism evidence="2 3">
    <name type="scientific">Calocera cornea HHB12733</name>
    <dbReference type="NCBI Taxonomy" id="1353952"/>
    <lineage>
        <taxon>Eukaryota</taxon>
        <taxon>Fungi</taxon>
        <taxon>Dikarya</taxon>
        <taxon>Basidiomycota</taxon>
        <taxon>Agaricomycotina</taxon>
        <taxon>Dacrymycetes</taxon>
        <taxon>Dacrymycetales</taxon>
        <taxon>Dacrymycetaceae</taxon>
        <taxon>Calocera</taxon>
    </lineage>
</organism>
<reference evidence="2 3" key="1">
    <citation type="journal article" date="2016" name="Mol. Biol. Evol.">
        <title>Comparative Genomics of Early-Diverging Mushroom-Forming Fungi Provides Insights into the Origins of Lignocellulose Decay Capabilities.</title>
        <authorList>
            <person name="Nagy L.G."/>
            <person name="Riley R."/>
            <person name="Tritt A."/>
            <person name="Adam C."/>
            <person name="Daum C."/>
            <person name="Floudas D."/>
            <person name="Sun H."/>
            <person name="Yadav J.S."/>
            <person name="Pangilinan J."/>
            <person name="Larsson K.H."/>
            <person name="Matsuura K."/>
            <person name="Barry K."/>
            <person name="Labutti K."/>
            <person name="Kuo R."/>
            <person name="Ohm R.A."/>
            <person name="Bhattacharya S.S."/>
            <person name="Shirouzu T."/>
            <person name="Yoshinaga Y."/>
            <person name="Martin F.M."/>
            <person name="Grigoriev I.V."/>
            <person name="Hibbett D.S."/>
        </authorList>
    </citation>
    <scope>NUCLEOTIDE SEQUENCE [LARGE SCALE GENOMIC DNA]</scope>
    <source>
        <strain evidence="2 3">HHB12733</strain>
    </source>
</reference>
<sequence length="506" mass="58204">MPTATFETGYRDAPRDAEGYDEEWAAQYGLPIVKTKYKWKPDAPRPNFTGHRHLTLYERFARDTVHRFTDEPTLLRRSASLLPADRYSFEQYAALQIEDPALLIANSTDLELRQHWSGFQARFKAWYLGQSDLDDGDVPFVKSENMRNLWARGPLDPTVYPRPYDERYPHRGYCPGPPSDPTNAMVWWAPLRLVWWSPFVTGRFRQPNDDLWDGEVPNAEHVRLSRLLNDICQSTAGFINAWWAKTLCDAHDDYSERIRALVARLPEAHPHRELYGDLSKRWGGNFSQEKTDLFHAMPYWHARIYWLRAQAKVRELIGMYSLLYMHATWRPFDLRTLPAVRNFVGILLEQGEVDESGKHSTLLRHGVPILRPVRREHVADDPGAIAGWKDDNFTLLWVKKQRARAAEKLGGEIPKQVIDANAISHDAKTATQQRTSKRLSAKRRKKAVSNFETAYKADPYAPAWKRQRYDELKRAAQYRTSAPPSPALASTSGSTSAVLPGIARPE</sequence>
<accession>A0A165CGR5</accession>
<feature type="non-terminal residue" evidence="2">
    <location>
        <position position="506"/>
    </location>
</feature>
<dbReference type="InParanoid" id="A0A165CGR5"/>
<feature type="compositionally biased region" description="Low complexity" evidence="1">
    <location>
        <begin position="487"/>
        <end position="497"/>
    </location>
</feature>
<dbReference type="Proteomes" id="UP000076842">
    <property type="component" value="Unassembled WGS sequence"/>
</dbReference>
<gene>
    <name evidence="2" type="ORF">CALCODRAFT_488452</name>
</gene>